<organism evidence="1 2">
    <name type="scientific">Clostridium aestuarii</name>
    <dbReference type="NCBI Taxonomy" id="338193"/>
    <lineage>
        <taxon>Bacteria</taxon>
        <taxon>Bacillati</taxon>
        <taxon>Bacillota</taxon>
        <taxon>Clostridia</taxon>
        <taxon>Eubacteriales</taxon>
        <taxon>Clostridiaceae</taxon>
        <taxon>Clostridium</taxon>
    </lineage>
</organism>
<dbReference type="PANTHER" id="PTHR34387:SF1">
    <property type="entry name" value="PERIPLASMIC IMMUNOGENIC PROTEIN"/>
    <property type="match status" value="1"/>
</dbReference>
<dbReference type="InterPro" id="IPR052022">
    <property type="entry name" value="26kDa_periplasmic_antigen"/>
</dbReference>
<dbReference type="RefSeq" id="WP_268039579.1">
    <property type="nucleotide sequence ID" value="NZ_JAPQER010000001.1"/>
</dbReference>
<sequence>MMIRGIGGVPQSYCPYKDIVRLYNKRENYIMQVEGEGRITVKSDIAIVYLSILTENKNLEVAQKENAVKTNNVINGLKDIGINKEDIETVSYNIKKTYDYIEGKQEFRTYEVKNSLKVTVKDLDMVGEVIDTAVENGANVIDKIVFTISNPELYYRKALKVAVENAIKKSMDIARTMKVAIDKIPIKIKEQDYPETLKLEYSAYDGVATTAKTTPIQAKELEIRAKVEVIFGYK</sequence>
<dbReference type="Gene3D" id="3.30.110.170">
    <property type="entry name" value="Protein of unknown function (DUF541), domain 1"/>
    <property type="match status" value="1"/>
</dbReference>
<dbReference type="PANTHER" id="PTHR34387">
    <property type="entry name" value="SLR1258 PROTEIN"/>
    <property type="match status" value="1"/>
</dbReference>
<accession>A0ABT4CWW3</accession>
<dbReference type="Pfam" id="PF04402">
    <property type="entry name" value="SIMPL"/>
    <property type="match status" value="1"/>
</dbReference>
<dbReference type="EMBL" id="JAPQER010000001">
    <property type="protein sequence ID" value="MCY6483327.1"/>
    <property type="molecule type" value="Genomic_DNA"/>
</dbReference>
<dbReference type="Proteomes" id="UP001078443">
    <property type="component" value="Unassembled WGS sequence"/>
</dbReference>
<name>A0ABT4CWW3_9CLOT</name>
<dbReference type="Gene3D" id="3.30.70.2970">
    <property type="entry name" value="Protein of unknown function (DUF541), domain 2"/>
    <property type="match status" value="1"/>
</dbReference>
<evidence type="ECO:0000313" key="2">
    <source>
        <dbReference type="Proteomes" id="UP001078443"/>
    </source>
</evidence>
<gene>
    <name evidence="1" type="ORF">OW763_03015</name>
</gene>
<comment type="caution">
    <text evidence="1">The sequence shown here is derived from an EMBL/GenBank/DDBJ whole genome shotgun (WGS) entry which is preliminary data.</text>
</comment>
<evidence type="ECO:0000313" key="1">
    <source>
        <dbReference type="EMBL" id="MCY6483327.1"/>
    </source>
</evidence>
<proteinExistence type="predicted"/>
<reference evidence="1" key="1">
    <citation type="submission" date="2022-12" db="EMBL/GenBank/DDBJ databases">
        <authorList>
            <person name="Wang J."/>
        </authorList>
    </citation>
    <scope>NUCLEOTIDE SEQUENCE</scope>
    <source>
        <strain evidence="1">HY-45-18</strain>
    </source>
</reference>
<protein>
    <submittedName>
        <fullName evidence="1">SIMPL domain-containing protein</fullName>
    </submittedName>
</protein>
<dbReference type="InterPro" id="IPR007497">
    <property type="entry name" value="SIMPL/DUF541"/>
</dbReference>
<keyword evidence="2" id="KW-1185">Reference proteome</keyword>